<name>A0A2C7AEM5_9PROT</name>
<sequence>MATHGLPTWPWTNAHVDALPAPEALLLEGIRRWSCAERRGLPGLPEARLPFIAENVAPAAPALDAVMRLGGQRFLAGETVHPALVGNEPALLLAFALAQRGPRREALAAFLRLLQPAGAYAAMGPAIGLALSFRRAGLLLANPLR</sequence>
<evidence type="ECO:0000313" key="1">
    <source>
        <dbReference type="EMBL" id="PHK96113.1"/>
    </source>
</evidence>
<organism evidence="1 2">
    <name type="scientific">Teichococcus rhizosphaerae</name>
    <dbReference type="NCBI Taxonomy" id="1335062"/>
    <lineage>
        <taxon>Bacteria</taxon>
        <taxon>Pseudomonadati</taxon>
        <taxon>Pseudomonadota</taxon>
        <taxon>Alphaproteobacteria</taxon>
        <taxon>Acetobacterales</taxon>
        <taxon>Roseomonadaceae</taxon>
        <taxon>Roseomonas</taxon>
    </lineage>
</organism>
<dbReference type="AlphaFoldDB" id="A0A2C7AEM5"/>
<dbReference type="Proteomes" id="UP000223527">
    <property type="component" value="Unassembled WGS sequence"/>
</dbReference>
<accession>A0A2C7AEM5</accession>
<keyword evidence="2" id="KW-1185">Reference proteome</keyword>
<dbReference type="OrthoDB" id="7276331at2"/>
<evidence type="ECO:0000313" key="2">
    <source>
        <dbReference type="Proteomes" id="UP000223527"/>
    </source>
</evidence>
<dbReference type="RefSeq" id="WP_099094354.1">
    <property type="nucleotide sequence ID" value="NZ_PDNU01000004.1"/>
</dbReference>
<protein>
    <submittedName>
        <fullName evidence="1">Uncharacterized protein</fullName>
    </submittedName>
</protein>
<reference evidence="1 2" key="1">
    <citation type="submission" date="2017-10" db="EMBL/GenBank/DDBJ databases">
        <authorList>
            <person name="Banno H."/>
            <person name="Chua N.-H."/>
        </authorList>
    </citation>
    <scope>NUCLEOTIDE SEQUENCE [LARGE SCALE GENOMIC DNA]</scope>
    <source>
        <strain evidence="1 2">YW11</strain>
    </source>
</reference>
<gene>
    <name evidence="1" type="ORF">CR162_04535</name>
</gene>
<proteinExistence type="predicted"/>
<dbReference type="EMBL" id="PDNU01000004">
    <property type="protein sequence ID" value="PHK96113.1"/>
    <property type="molecule type" value="Genomic_DNA"/>
</dbReference>
<comment type="caution">
    <text evidence="1">The sequence shown here is derived from an EMBL/GenBank/DDBJ whole genome shotgun (WGS) entry which is preliminary data.</text>
</comment>